<dbReference type="Proteomes" id="UP000201083">
    <property type="component" value="Segment"/>
</dbReference>
<dbReference type="KEGG" id="vg:26629423"/>
<dbReference type="RefSeq" id="YP_009202448.1">
    <property type="nucleotide sequence ID" value="NC_028843.1"/>
</dbReference>
<keyword evidence="2" id="KW-1185">Reference proteome</keyword>
<organism evidence="1 2">
    <name type="scientific">Mycobacterium phage Lolly9</name>
    <dbReference type="NCBI Taxonomy" id="1698711"/>
    <lineage>
        <taxon>Viruses</taxon>
        <taxon>Duplodnaviria</taxon>
        <taxon>Heunggongvirae</taxon>
        <taxon>Uroviricota</taxon>
        <taxon>Caudoviricetes</taxon>
        <taxon>Vilmaviridae</taxon>
        <taxon>Lclasvirinae</taxon>
        <taxon>Lumosvirus</taxon>
        <taxon>Lumosvirus lolly9</taxon>
    </lineage>
</organism>
<evidence type="ECO:0000313" key="2">
    <source>
        <dbReference type="Proteomes" id="UP000201083"/>
    </source>
</evidence>
<gene>
    <name evidence="1" type="primary">62</name>
    <name evidence="1" type="ORF">LOLLY9_62</name>
</gene>
<evidence type="ECO:0000313" key="1">
    <source>
        <dbReference type="EMBL" id="ALA48479.1"/>
    </source>
</evidence>
<reference evidence="1 2" key="1">
    <citation type="submission" date="2015-07" db="EMBL/GenBank/DDBJ databases">
        <authorList>
            <person name="Ntshalintshall L."/>
            <person name="Reedoy K."/>
            <person name="Ramruthan J."/>
            <person name="Borthwick M."/>
            <person name="Moodley O.R."/>
            <person name="Larsen M.H."/>
            <person name="Russell D.H."/>
            <person name="Bowman C.A."/>
            <person name="Pope W.A."/>
            <person name="Mavrich T.H."/>
            <person name="Guerrero C.N."/>
            <person name="Jacobs-Sera D.A."/>
            <person name="Hendrix R.W."/>
            <person name="Hatfull G.F."/>
        </authorList>
    </citation>
    <scope>NUCLEOTIDE SEQUENCE [LARGE SCALE GENOMIC DNA]</scope>
</reference>
<dbReference type="EMBL" id="KT281791">
    <property type="protein sequence ID" value="ALA48479.1"/>
    <property type="molecule type" value="Genomic_DNA"/>
</dbReference>
<dbReference type="GeneID" id="26629423"/>
<protein>
    <submittedName>
        <fullName evidence="1">Uncharacterized protein</fullName>
    </submittedName>
</protein>
<dbReference type="OrthoDB" id="17605at10239"/>
<name>A0A0K2FNB2_9CAUD</name>
<sequence>MLNNTIAGVPVNLIEAPAHLFVPCEQCFEKEAEFAIGHSDHKLVCEACMDWGDSRRWWHLEPRQALKGSGAIALAHDAEHDAYTYWVWAA</sequence>
<proteinExistence type="predicted"/>
<accession>A0A0K2FNB2</accession>